<keyword evidence="2" id="KW-1185">Reference proteome</keyword>
<evidence type="ECO:0000313" key="2">
    <source>
        <dbReference type="Proteomes" id="UP000560658"/>
    </source>
</evidence>
<protein>
    <submittedName>
        <fullName evidence="1">Uncharacterized protein</fullName>
    </submittedName>
</protein>
<dbReference type="Proteomes" id="UP000560658">
    <property type="component" value="Unassembled WGS sequence"/>
</dbReference>
<dbReference type="AlphaFoldDB" id="A0A840CZ71"/>
<sequence>MGALTYKELQTDVSIQLEGVKTHLAAFKPLPSKKD</sequence>
<gene>
    <name evidence="1" type="ORF">GGR06_001920</name>
</gene>
<accession>A0A840CZ71</accession>
<proteinExistence type="predicted"/>
<reference evidence="1" key="1">
    <citation type="submission" date="2020-08" db="EMBL/GenBank/DDBJ databases">
        <title>Genomic Encyclopedia of Type Strains, Phase IV (KMG-IV): sequencing the most valuable type-strain genomes for metagenomic binning, comparative biology and taxonomic classification.</title>
        <authorList>
            <person name="Goeker M."/>
        </authorList>
    </citation>
    <scope>NUCLEOTIDE SEQUENCE [LARGE SCALE GENOMIC DNA]</scope>
    <source>
        <strain evidence="1">DSM 105720</strain>
    </source>
</reference>
<name>A0A840CZ71_9BACE</name>
<comment type="caution">
    <text evidence="1">The sequence shown here is derived from an EMBL/GenBank/DDBJ whole genome shotgun (WGS) entry which is preliminary data.</text>
</comment>
<organism evidence="1 2">
    <name type="scientific">Bacteroides reticulotermitis</name>
    <dbReference type="NCBI Taxonomy" id="1133319"/>
    <lineage>
        <taxon>Bacteria</taxon>
        <taxon>Pseudomonadati</taxon>
        <taxon>Bacteroidota</taxon>
        <taxon>Bacteroidia</taxon>
        <taxon>Bacteroidales</taxon>
        <taxon>Bacteroidaceae</taxon>
        <taxon>Bacteroides</taxon>
    </lineage>
</organism>
<dbReference type="EMBL" id="JACIER010000006">
    <property type="protein sequence ID" value="MBB4044131.1"/>
    <property type="molecule type" value="Genomic_DNA"/>
</dbReference>
<evidence type="ECO:0000313" key="1">
    <source>
        <dbReference type="EMBL" id="MBB4044131.1"/>
    </source>
</evidence>